<dbReference type="SUPFAM" id="SSF54523">
    <property type="entry name" value="Pili subunits"/>
    <property type="match status" value="1"/>
</dbReference>
<dbReference type="InterPro" id="IPR045584">
    <property type="entry name" value="Pilin-like"/>
</dbReference>
<dbReference type="PATRIC" id="fig|1354272.4.peg.1304"/>
<reference evidence="3 4" key="1">
    <citation type="submission" date="2016-04" db="EMBL/GenBank/DDBJ databases">
        <title>ATOL: Assembling a taxonomically balanced genome-scale reconstruction of the evolutionary history of the Enterobacteriaceae.</title>
        <authorList>
            <person name="Plunkett G.III."/>
            <person name="Neeno-Eckwall E.C."/>
            <person name="Glasner J.D."/>
            <person name="Perna N.T."/>
        </authorList>
    </citation>
    <scope>NUCLEOTIDE SEQUENCE [LARGE SCALE GENOMIC DNA]</scope>
    <source>
        <strain evidence="3 4">ATCC 35613</strain>
    </source>
</reference>
<keyword evidence="2" id="KW-0812">Transmembrane</keyword>
<keyword evidence="2" id="KW-1133">Transmembrane helix</keyword>
<dbReference type="InterPro" id="IPR012902">
    <property type="entry name" value="N_methyl_site"/>
</dbReference>
<keyword evidence="4" id="KW-1185">Reference proteome</keyword>
<dbReference type="RefSeq" id="WP_068908119.1">
    <property type="nucleotide sequence ID" value="NZ_LXEW01000018.1"/>
</dbReference>
<evidence type="ECO:0000313" key="3">
    <source>
        <dbReference type="EMBL" id="OAT53108.1"/>
    </source>
</evidence>
<comment type="subcellular location">
    <subcellularLocation>
        <location evidence="1">Membrane</location>
        <topology evidence="1">Single-pass membrane protein</topology>
    </subcellularLocation>
</comment>
<accession>A0A1B7JYY0</accession>
<dbReference type="GO" id="GO:0016020">
    <property type="term" value="C:membrane"/>
    <property type="evidence" value="ECO:0007669"/>
    <property type="project" value="UniProtKB-SubCell"/>
</dbReference>
<dbReference type="NCBIfam" id="TIGR02532">
    <property type="entry name" value="IV_pilin_GFxxxE"/>
    <property type="match status" value="1"/>
</dbReference>
<evidence type="ECO:0000256" key="1">
    <source>
        <dbReference type="ARBA" id="ARBA00004167"/>
    </source>
</evidence>
<dbReference type="Pfam" id="PF07963">
    <property type="entry name" value="N_methyl"/>
    <property type="match status" value="1"/>
</dbReference>
<proteinExistence type="predicted"/>
<evidence type="ECO:0000256" key="2">
    <source>
        <dbReference type="SAM" id="Phobius"/>
    </source>
</evidence>
<feature type="transmembrane region" description="Helical" evidence="2">
    <location>
        <begin position="12"/>
        <end position="35"/>
    </location>
</feature>
<dbReference type="OrthoDB" id="6454803at2"/>
<dbReference type="EMBL" id="LXEW01000018">
    <property type="protein sequence ID" value="OAT53108.1"/>
    <property type="molecule type" value="Genomic_DNA"/>
</dbReference>
<evidence type="ECO:0000313" key="4">
    <source>
        <dbReference type="Proteomes" id="UP000078224"/>
    </source>
</evidence>
<protein>
    <submittedName>
        <fullName evidence="3">Prepilin peptidase-dependent protein A</fullName>
    </submittedName>
</protein>
<organism evidence="3 4">
    <name type="scientific">Providencia heimbachae ATCC 35613</name>
    <dbReference type="NCBI Taxonomy" id="1354272"/>
    <lineage>
        <taxon>Bacteria</taxon>
        <taxon>Pseudomonadati</taxon>
        <taxon>Pseudomonadota</taxon>
        <taxon>Gammaproteobacteria</taxon>
        <taxon>Enterobacterales</taxon>
        <taxon>Morganellaceae</taxon>
        <taxon>Providencia</taxon>
    </lineage>
</organism>
<name>A0A1B7JYY0_9GAMM</name>
<gene>
    <name evidence="3" type="ORF">M998_1288</name>
</gene>
<dbReference type="AlphaFoldDB" id="A0A1B7JYY0"/>
<keyword evidence="2" id="KW-0472">Membrane</keyword>
<comment type="caution">
    <text evidence="3">The sequence shown here is derived from an EMBL/GenBank/DDBJ whole genome shotgun (WGS) entry which is preliminary data.</text>
</comment>
<dbReference type="Proteomes" id="UP000078224">
    <property type="component" value="Unassembled WGS sequence"/>
</dbReference>
<sequence>MKIAINNSQKGFTLIEILVVLFLCSLVILPGLYSWQQQLQRHHLIDTARQVSEFIYSNLMEGIYLNQHRILSINQGRGNWSLVVKDAVTQRERNKLTAEMFKGIEINKVTRTSVDLYGKQGTSRAFSISLTNKNEQITIVMSAVGRIRGCSSQLFAGIPRC</sequence>